<protein>
    <submittedName>
        <fullName evidence="4">SFRICE_016282</fullName>
    </submittedName>
</protein>
<organism evidence="4">
    <name type="scientific">Spodoptera frugiperda</name>
    <name type="common">Fall armyworm</name>
    <dbReference type="NCBI Taxonomy" id="7108"/>
    <lineage>
        <taxon>Eukaryota</taxon>
        <taxon>Metazoa</taxon>
        <taxon>Ecdysozoa</taxon>
        <taxon>Arthropoda</taxon>
        <taxon>Hexapoda</taxon>
        <taxon>Insecta</taxon>
        <taxon>Pterygota</taxon>
        <taxon>Neoptera</taxon>
        <taxon>Endopterygota</taxon>
        <taxon>Lepidoptera</taxon>
        <taxon>Glossata</taxon>
        <taxon>Ditrysia</taxon>
        <taxon>Noctuoidea</taxon>
        <taxon>Noctuidae</taxon>
        <taxon>Amphipyrinae</taxon>
        <taxon>Spodoptera</taxon>
    </lineage>
</organism>
<dbReference type="Gene3D" id="3.90.245.10">
    <property type="entry name" value="Ribonucleoside hydrolase-like"/>
    <property type="match status" value="1"/>
</dbReference>
<keyword evidence="2" id="KW-1133">Transmembrane helix</keyword>
<name>A0A2H1V7M9_SPOFR</name>
<keyword evidence="2" id="KW-0472">Membrane</keyword>
<gene>
    <name evidence="4" type="ORF">SFRICE_016282</name>
</gene>
<dbReference type="PANTHER" id="PTHR46190">
    <property type="entry name" value="SI:CH211-201H21.5-RELATED"/>
    <property type="match status" value="1"/>
</dbReference>
<evidence type="ECO:0000259" key="3">
    <source>
        <dbReference type="Pfam" id="PF01156"/>
    </source>
</evidence>
<proteinExistence type="inferred from homology"/>
<dbReference type="InterPro" id="IPR001910">
    <property type="entry name" value="Inosine/uridine_hydrolase_dom"/>
</dbReference>
<dbReference type="InterPro" id="IPR036452">
    <property type="entry name" value="Ribo_hydro-like"/>
</dbReference>
<dbReference type="InterPro" id="IPR052775">
    <property type="entry name" value="IUN_hydrolase"/>
</dbReference>
<dbReference type="AlphaFoldDB" id="A0A2H1V7M9"/>
<dbReference type="EMBL" id="ODYU01000913">
    <property type="protein sequence ID" value="SOQ36392.1"/>
    <property type="molecule type" value="Genomic_DNA"/>
</dbReference>
<dbReference type="PANTHER" id="PTHR46190:SF1">
    <property type="entry name" value="SI:CH211-201H21.5"/>
    <property type="match status" value="1"/>
</dbReference>
<dbReference type="GO" id="GO:0016799">
    <property type="term" value="F:hydrolase activity, hydrolyzing N-glycosyl compounds"/>
    <property type="evidence" value="ECO:0007669"/>
    <property type="project" value="InterPro"/>
</dbReference>
<dbReference type="Pfam" id="PF01156">
    <property type="entry name" value="IU_nuc_hydro"/>
    <property type="match status" value="1"/>
</dbReference>
<accession>A0A2H1V7M9</accession>
<evidence type="ECO:0000256" key="1">
    <source>
        <dbReference type="ARBA" id="ARBA00009176"/>
    </source>
</evidence>
<feature type="transmembrane region" description="Helical" evidence="2">
    <location>
        <begin position="7"/>
        <end position="32"/>
    </location>
</feature>
<feature type="domain" description="Inosine/uridine-preferring nucleoside hydrolase" evidence="3">
    <location>
        <begin position="46"/>
        <end position="337"/>
    </location>
</feature>
<comment type="similarity">
    <text evidence="1">Belongs to the IUNH family.</text>
</comment>
<dbReference type="SUPFAM" id="SSF53590">
    <property type="entry name" value="Nucleoside hydrolase"/>
    <property type="match status" value="1"/>
</dbReference>
<evidence type="ECO:0000256" key="2">
    <source>
        <dbReference type="SAM" id="Phobius"/>
    </source>
</evidence>
<sequence>MLATKKLIVYIGIPLVALLVVVGLALGLIFYYKDPEASPVSSRKKLVIDHDGGADDAFAVTLSLLNEKYFDGPELVALTTTNGNVNLTQSIINSHRFLALCDRQDIPIYSGAHKALVSDMVSDNFYGMDGLGDTGYEAPLTIVIGKKPAAMALIELSEKYEGELIVVAIGPVTNIALAARLDPDFIGRLSQLYVGAGHIYSETHTEPEFNAAMDPEAYYIVADSAAPAKVTVVPFSQVYNSLNVSSEWRKNVLGEIGTPIMEALNSFERISFSKEVSWTQLDPAVASIALHNEIVDEFRFSNNSIILEGESRGINTNDFSSSEPNTRLVYKGNIEHYQKFLLDVYSAELNP</sequence>
<keyword evidence="2" id="KW-0812">Transmembrane</keyword>
<reference evidence="4" key="1">
    <citation type="submission" date="2016-07" db="EMBL/GenBank/DDBJ databases">
        <authorList>
            <person name="Bretaudeau A."/>
        </authorList>
    </citation>
    <scope>NUCLEOTIDE SEQUENCE</scope>
    <source>
        <strain evidence="4">Rice</strain>
        <tissue evidence="4">Whole body</tissue>
    </source>
</reference>
<evidence type="ECO:0000313" key="4">
    <source>
        <dbReference type="EMBL" id="SOQ36392.1"/>
    </source>
</evidence>